<accession>A0ABW2SIA7</accession>
<gene>
    <name evidence="5" type="ORF">ACFQWG_01290</name>
</gene>
<dbReference type="InterPro" id="IPR051531">
    <property type="entry name" value="N-acetyltransferase"/>
</dbReference>
<organism evidence="5 6">
    <name type="scientific">Schaalia naturae</name>
    <dbReference type="NCBI Taxonomy" id="635203"/>
    <lineage>
        <taxon>Bacteria</taxon>
        <taxon>Bacillati</taxon>
        <taxon>Actinomycetota</taxon>
        <taxon>Actinomycetes</taxon>
        <taxon>Actinomycetales</taxon>
        <taxon>Actinomycetaceae</taxon>
        <taxon>Schaalia</taxon>
    </lineage>
</organism>
<sequence length="224" mass="24676">MLRSVWGRPPSELTLRVADPVDRGLIRSVAWTPDPAEMAVRPCLGRDHRRVDEARRSNRLWLSPWEATLPRGAEELLPDLSTYRRTSDRQQREGTGLMMVVELDGSVAGLISLSGVQRGAMSQGMLGYWMTQEAAGRGVGALAVAMVIDLVIGELGLHRIEVNVRPENSRSLGLCRKLGLRREGLRTRYMNIAGEWADHVAFAIDAESLPAGGLVRSIWGQTVA</sequence>
<dbReference type="SUPFAM" id="SSF55729">
    <property type="entry name" value="Acyl-CoA N-acyltransferases (Nat)"/>
    <property type="match status" value="1"/>
</dbReference>
<proteinExistence type="inferred from homology"/>
<reference evidence="6" key="1">
    <citation type="journal article" date="2019" name="Int. J. Syst. Evol. Microbiol.">
        <title>The Global Catalogue of Microorganisms (GCM) 10K type strain sequencing project: providing services to taxonomists for standard genome sequencing and annotation.</title>
        <authorList>
            <consortium name="The Broad Institute Genomics Platform"/>
            <consortium name="The Broad Institute Genome Sequencing Center for Infectious Disease"/>
            <person name="Wu L."/>
            <person name="Ma J."/>
        </authorList>
    </citation>
    <scope>NUCLEOTIDE SEQUENCE [LARGE SCALE GENOMIC DNA]</scope>
    <source>
        <strain evidence="6">CCUG 56698</strain>
    </source>
</reference>
<name>A0ABW2SIA7_9ACTO</name>
<evidence type="ECO:0000256" key="1">
    <source>
        <dbReference type="ARBA" id="ARBA00022679"/>
    </source>
</evidence>
<dbReference type="RefSeq" id="WP_380971411.1">
    <property type="nucleotide sequence ID" value="NZ_JBHTEF010000001.1"/>
</dbReference>
<comment type="similarity">
    <text evidence="3">Belongs to the acetyltransferase family. RimJ subfamily.</text>
</comment>
<dbReference type="PROSITE" id="PS51186">
    <property type="entry name" value="GNAT"/>
    <property type="match status" value="1"/>
</dbReference>
<dbReference type="EMBL" id="JBHTEF010000001">
    <property type="protein sequence ID" value="MFC7579865.1"/>
    <property type="molecule type" value="Genomic_DNA"/>
</dbReference>
<keyword evidence="1 5" id="KW-0808">Transferase</keyword>
<dbReference type="Pfam" id="PF13302">
    <property type="entry name" value="Acetyltransf_3"/>
    <property type="match status" value="1"/>
</dbReference>
<dbReference type="InterPro" id="IPR016181">
    <property type="entry name" value="Acyl_CoA_acyltransferase"/>
</dbReference>
<evidence type="ECO:0000313" key="5">
    <source>
        <dbReference type="EMBL" id="MFC7579865.1"/>
    </source>
</evidence>
<evidence type="ECO:0000313" key="6">
    <source>
        <dbReference type="Proteomes" id="UP001596527"/>
    </source>
</evidence>
<dbReference type="EC" id="2.3.-.-" evidence="5"/>
<dbReference type="Gene3D" id="3.40.630.30">
    <property type="match status" value="1"/>
</dbReference>
<evidence type="ECO:0000256" key="2">
    <source>
        <dbReference type="ARBA" id="ARBA00023315"/>
    </source>
</evidence>
<dbReference type="PANTHER" id="PTHR43792:SF8">
    <property type="entry name" value="[RIBOSOMAL PROTEIN US5]-ALANINE N-ACETYLTRANSFERASE"/>
    <property type="match status" value="1"/>
</dbReference>
<evidence type="ECO:0000256" key="3">
    <source>
        <dbReference type="ARBA" id="ARBA00038502"/>
    </source>
</evidence>
<feature type="domain" description="N-acetyltransferase" evidence="4">
    <location>
        <begin position="52"/>
        <end position="207"/>
    </location>
</feature>
<protein>
    <submittedName>
        <fullName evidence="5">GNAT family N-acetyltransferase</fullName>
        <ecNumber evidence="5">2.3.-.-</ecNumber>
    </submittedName>
</protein>
<dbReference type="InterPro" id="IPR000182">
    <property type="entry name" value="GNAT_dom"/>
</dbReference>
<dbReference type="PANTHER" id="PTHR43792">
    <property type="entry name" value="GNAT FAMILY, PUTATIVE (AFU_ORTHOLOGUE AFUA_3G00765)-RELATED-RELATED"/>
    <property type="match status" value="1"/>
</dbReference>
<keyword evidence="2 5" id="KW-0012">Acyltransferase</keyword>
<dbReference type="Proteomes" id="UP001596527">
    <property type="component" value="Unassembled WGS sequence"/>
</dbReference>
<dbReference type="GO" id="GO:0016746">
    <property type="term" value="F:acyltransferase activity"/>
    <property type="evidence" value="ECO:0007669"/>
    <property type="project" value="UniProtKB-KW"/>
</dbReference>
<keyword evidence="6" id="KW-1185">Reference proteome</keyword>
<evidence type="ECO:0000259" key="4">
    <source>
        <dbReference type="PROSITE" id="PS51186"/>
    </source>
</evidence>
<comment type="caution">
    <text evidence="5">The sequence shown here is derived from an EMBL/GenBank/DDBJ whole genome shotgun (WGS) entry which is preliminary data.</text>
</comment>